<comment type="caution">
    <text evidence="2">The sequence shown here is derived from an EMBL/GenBank/DDBJ whole genome shotgun (WGS) entry which is preliminary data.</text>
</comment>
<reference evidence="2" key="1">
    <citation type="journal article" date="2014" name="Int. J. Syst. Evol. Microbiol.">
        <title>Complete genome of a new Firmicutes species belonging to the dominant human colonic microbiota ('Ruminococcus bicirculans') reveals two chromosomes and a selective capacity to utilize plant glucans.</title>
        <authorList>
            <consortium name="NISC Comparative Sequencing Program"/>
            <person name="Wegmann U."/>
            <person name="Louis P."/>
            <person name="Goesmann A."/>
            <person name="Henrissat B."/>
            <person name="Duncan S.H."/>
            <person name="Flint H.J."/>
        </authorList>
    </citation>
    <scope>NUCLEOTIDE SEQUENCE</scope>
    <source>
        <strain evidence="2">NBRC 103408</strain>
    </source>
</reference>
<evidence type="ECO:0000313" key="2">
    <source>
        <dbReference type="EMBL" id="GLQ04869.1"/>
    </source>
</evidence>
<dbReference type="Pfam" id="PF01636">
    <property type="entry name" value="APH"/>
    <property type="match status" value="1"/>
</dbReference>
<evidence type="ECO:0000259" key="1">
    <source>
        <dbReference type="Pfam" id="PF01636"/>
    </source>
</evidence>
<dbReference type="Gene3D" id="3.30.200.20">
    <property type="entry name" value="Phosphorylase Kinase, domain 1"/>
    <property type="match status" value="1"/>
</dbReference>
<gene>
    <name evidence="2" type="ORF">GCM10007924_00900</name>
</gene>
<sequence>MKDAGPFLEKSGWGDAHRAPLAGDASARRYDRLIGRDGSAILMMDPSSETVEKFLAVTKILEDRGYSVPRIMEQDAADGFVLMEDFGDALFASLLAGGADEPELYRLAVDFLIDLGQQPVPEGLPRFTSDYVLDQNGMFLDWFAAVQAELTLSTEARDFYQQIWTELLSSLEQEPGVILLRDFHAENVFHLEGRPGLRALGLIDYQDAMVGPAAYDLVSLFQDARRDVPETLEQDMVARYMEATGAEPEAFLRSYALLGAHRALRILGIFVRLIRQQGKPKYEAFMPRMKGYLWRNLAHPDLVALRHWLDVTLGETLK</sequence>
<reference evidence="2" key="2">
    <citation type="submission" date="2023-01" db="EMBL/GenBank/DDBJ databases">
        <title>Draft genome sequence of Sneathiella chinensis strain NBRC 103408.</title>
        <authorList>
            <person name="Sun Q."/>
            <person name="Mori K."/>
        </authorList>
    </citation>
    <scope>NUCLEOTIDE SEQUENCE</scope>
    <source>
        <strain evidence="2">NBRC 103408</strain>
    </source>
</reference>
<dbReference type="EMBL" id="BSNF01000001">
    <property type="protein sequence ID" value="GLQ04869.1"/>
    <property type="molecule type" value="Genomic_DNA"/>
</dbReference>
<evidence type="ECO:0000313" key="3">
    <source>
        <dbReference type="Proteomes" id="UP001161409"/>
    </source>
</evidence>
<dbReference type="Gene3D" id="3.90.1200.10">
    <property type="match status" value="1"/>
</dbReference>
<protein>
    <submittedName>
        <fullName evidence="2">Aminoglycoside phosphotransferase</fullName>
    </submittedName>
</protein>
<dbReference type="InterPro" id="IPR011009">
    <property type="entry name" value="Kinase-like_dom_sf"/>
</dbReference>
<name>A0ABQ5U0N2_9PROT</name>
<dbReference type="InterPro" id="IPR002575">
    <property type="entry name" value="Aminoglycoside_PTrfase"/>
</dbReference>
<dbReference type="RefSeq" id="WP_169558912.1">
    <property type="nucleotide sequence ID" value="NZ_BSNF01000001.1"/>
</dbReference>
<proteinExistence type="predicted"/>
<organism evidence="2 3">
    <name type="scientific">Sneathiella chinensis</name>
    <dbReference type="NCBI Taxonomy" id="349750"/>
    <lineage>
        <taxon>Bacteria</taxon>
        <taxon>Pseudomonadati</taxon>
        <taxon>Pseudomonadota</taxon>
        <taxon>Alphaproteobacteria</taxon>
        <taxon>Sneathiellales</taxon>
        <taxon>Sneathiellaceae</taxon>
        <taxon>Sneathiella</taxon>
    </lineage>
</organism>
<dbReference type="SUPFAM" id="SSF56112">
    <property type="entry name" value="Protein kinase-like (PK-like)"/>
    <property type="match status" value="1"/>
</dbReference>
<keyword evidence="3" id="KW-1185">Reference proteome</keyword>
<accession>A0ABQ5U0N2</accession>
<feature type="domain" description="Aminoglycoside phosphotransferase" evidence="1">
    <location>
        <begin position="19"/>
        <end position="241"/>
    </location>
</feature>
<dbReference type="Proteomes" id="UP001161409">
    <property type="component" value="Unassembled WGS sequence"/>
</dbReference>